<protein>
    <submittedName>
        <fullName evidence="2">Uncharacterized protein</fullName>
    </submittedName>
</protein>
<keyword evidence="1" id="KW-1133">Transmembrane helix</keyword>
<evidence type="ECO:0000313" key="2">
    <source>
        <dbReference type="EMBL" id="PTB46170.1"/>
    </source>
</evidence>
<keyword evidence="3" id="KW-1185">Reference proteome</keyword>
<evidence type="ECO:0000256" key="1">
    <source>
        <dbReference type="SAM" id="Phobius"/>
    </source>
</evidence>
<proteinExistence type="predicted"/>
<feature type="transmembrane region" description="Helical" evidence="1">
    <location>
        <begin position="6"/>
        <end position="28"/>
    </location>
</feature>
<reference evidence="2 3" key="1">
    <citation type="submission" date="2016-07" db="EMBL/GenBank/DDBJ databases">
        <title>Multiple horizontal gene transfer events from other fungi enriched the ability of initially mycotrophic Trichoderma (Ascomycota) to feed on dead plant biomass.</title>
        <authorList>
            <consortium name="DOE Joint Genome Institute"/>
            <person name="Aerts A."/>
            <person name="Atanasova L."/>
            <person name="Chenthamara K."/>
            <person name="Zhang J."/>
            <person name="Grujic M."/>
            <person name="Henrissat B."/>
            <person name="Kuo A."/>
            <person name="Salamov A."/>
            <person name="Lipzen A."/>
            <person name="Labutti K."/>
            <person name="Barry K."/>
            <person name="Miao Y."/>
            <person name="Rahimi M.J."/>
            <person name="Shen Q."/>
            <person name="Grigoriev I.V."/>
            <person name="Kubicek C.P."/>
            <person name="Druzhinina I.S."/>
        </authorList>
    </citation>
    <scope>NUCLEOTIDE SEQUENCE [LARGE SCALE GENOMIC DNA]</scope>
    <source>
        <strain evidence="2 3">CBS 433.97</strain>
    </source>
</reference>
<accession>A0A2T3ZMZ1</accession>
<keyword evidence="1" id="KW-0812">Transmembrane</keyword>
<sequence>MTVLHYIVYIIYCVIVLLCVTGPISPACTLETWAVGRLEPVVFLNRLLLGRHNHTVPLRGQPYVANDPLRSRKAEADGQK</sequence>
<keyword evidence="1" id="KW-0472">Membrane</keyword>
<gene>
    <name evidence="2" type="ORF">M441DRAFT_210360</name>
</gene>
<organism evidence="2 3">
    <name type="scientific">Trichoderma asperellum (strain ATCC 204424 / CBS 433.97 / NBRC 101777)</name>
    <dbReference type="NCBI Taxonomy" id="1042311"/>
    <lineage>
        <taxon>Eukaryota</taxon>
        <taxon>Fungi</taxon>
        <taxon>Dikarya</taxon>
        <taxon>Ascomycota</taxon>
        <taxon>Pezizomycotina</taxon>
        <taxon>Sordariomycetes</taxon>
        <taxon>Hypocreomycetidae</taxon>
        <taxon>Hypocreales</taxon>
        <taxon>Hypocreaceae</taxon>
        <taxon>Trichoderma</taxon>
    </lineage>
</organism>
<name>A0A2T3ZMZ1_TRIA4</name>
<dbReference type="Proteomes" id="UP000240493">
    <property type="component" value="Unassembled WGS sequence"/>
</dbReference>
<dbReference type="EMBL" id="KZ679256">
    <property type="protein sequence ID" value="PTB46170.1"/>
    <property type="molecule type" value="Genomic_DNA"/>
</dbReference>
<evidence type="ECO:0000313" key="3">
    <source>
        <dbReference type="Proteomes" id="UP000240493"/>
    </source>
</evidence>
<dbReference type="AlphaFoldDB" id="A0A2T3ZMZ1"/>